<keyword evidence="1" id="KW-1185">Reference proteome</keyword>
<accession>A0A914RNL1</accession>
<proteinExistence type="predicted"/>
<dbReference type="WBParaSite" id="PEQ_0000808901-mRNA-1">
    <property type="protein sequence ID" value="PEQ_0000808901-mRNA-1"/>
    <property type="gene ID" value="PEQ_0000808901"/>
</dbReference>
<sequence length="62" mass="6871">MQESQMSMFSHHRAQERTPDACASVATMAVKPIVFDPLFSLGQPIFFLAAALRHLSGERPLV</sequence>
<name>A0A914RNL1_PAREQ</name>
<dbReference type="AlphaFoldDB" id="A0A914RNL1"/>
<reference evidence="2" key="1">
    <citation type="submission" date="2022-11" db="UniProtKB">
        <authorList>
            <consortium name="WormBaseParasite"/>
        </authorList>
    </citation>
    <scope>IDENTIFICATION</scope>
</reference>
<evidence type="ECO:0000313" key="2">
    <source>
        <dbReference type="WBParaSite" id="PEQ_0000808901-mRNA-1"/>
    </source>
</evidence>
<dbReference type="Proteomes" id="UP000887564">
    <property type="component" value="Unplaced"/>
</dbReference>
<protein>
    <submittedName>
        <fullName evidence="2">Uncharacterized protein</fullName>
    </submittedName>
</protein>
<organism evidence="1 2">
    <name type="scientific">Parascaris equorum</name>
    <name type="common">Equine roundworm</name>
    <dbReference type="NCBI Taxonomy" id="6256"/>
    <lineage>
        <taxon>Eukaryota</taxon>
        <taxon>Metazoa</taxon>
        <taxon>Ecdysozoa</taxon>
        <taxon>Nematoda</taxon>
        <taxon>Chromadorea</taxon>
        <taxon>Rhabditida</taxon>
        <taxon>Spirurina</taxon>
        <taxon>Ascaridomorpha</taxon>
        <taxon>Ascaridoidea</taxon>
        <taxon>Ascarididae</taxon>
        <taxon>Parascaris</taxon>
    </lineage>
</organism>
<evidence type="ECO:0000313" key="1">
    <source>
        <dbReference type="Proteomes" id="UP000887564"/>
    </source>
</evidence>